<dbReference type="InterPro" id="IPR052179">
    <property type="entry name" value="DD-CPase-like"/>
</dbReference>
<name>A0A6M1R373_9ACTN</name>
<dbReference type="GO" id="GO:0008233">
    <property type="term" value="F:peptidase activity"/>
    <property type="evidence" value="ECO:0007669"/>
    <property type="project" value="InterPro"/>
</dbReference>
<keyword evidence="4" id="KW-1185">Reference proteome</keyword>
<dbReference type="Proteomes" id="UP000483261">
    <property type="component" value="Unassembled WGS sequence"/>
</dbReference>
<feature type="compositionally biased region" description="Low complexity" evidence="1">
    <location>
        <begin position="51"/>
        <end position="61"/>
    </location>
</feature>
<dbReference type="CDD" id="cd14814">
    <property type="entry name" value="Peptidase_M15"/>
    <property type="match status" value="1"/>
</dbReference>
<dbReference type="SUPFAM" id="SSF55166">
    <property type="entry name" value="Hedgehog/DD-peptidase"/>
    <property type="match status" value="1"/>
</dbReference>
<dbReference type="Gene3D" id="3.30.1380.10">
    <property type="match status" value="1"/>
</dbReference>
<dbReference type="InterPro" id="IPR003709">
    <property type="entry name" value="VanY-like_core_dom"/>
</dbReference>
<dbReference type="AlphaFoldDB" id="A0A6M1R373"/>
<dbReference type="PANTHER" id="PTHR34385:SF1">
    <property type="entry name" value="PEPTIDOGLYCAN L-ALANYL-D-GLUTAMATE ENDOPEPTIDASE CWLK"/>
    <property type="match status" value="1"/>
</dbReference>
<sequence length="538" mass="58152">MSDQQWPPRQPGDARPPYRGQQPYPGPRQPQRPQPQRPQPQPGRQQPPQPGQHQQPFPGQRAHPGQQPRPEQPYPGEPRYPARRPYPSEQQRPYSDQRYPDQRYPDPHHAEQPYTEQPYPEQPYAGQQPPAYPHGFGPGRFGEEPPKKRRWPKVVVGLLVLALVGVGGYGAYDFYEQTQKWEQTTTDDLNGVGSDLSVAVASLRSVGWEVTAADIGTWLEQPGDYGDGLRLRTLQADEAGNSFSVAGYRTWQDTYAKRDHTTVVCANITLAAGTQKPLSESITACPDDVPKTAPDAAETDNADTADTKTGGVTGHLAELAVKSHEQRAAGATSGKLLQVAAPTRPVGDVRADSTGLVCAPGTRDLGEGEGYDAGKLIPVRLCAVEGLPNTGTESTKGDPYYIDGSEGLTVVNARISGAAAALVKKAEKQGVELVASSSFRTMKKQKALCQEDVTGGCPSGDYTLTAQPGHSSHQLGIAIDFEEPSVTGGKTCATRASEPSSAVWRFLNKTALSVGLKQYSAEAWHWDAYGGKDRCAPM</sequence>
<protein>
    <recommendedName>
        <fullName evidence="2">D-alanyl-D-alanine carboxypeptidase-like core domain-containing protein</fullName>
    </recommendedName>
</protein>
<feature type="compositionally biased region" description="Basic and acidic residues" evidence="1">
    <location>
        <begin position="98"/>
        <end position="111"/>
    </location>
</feature>
<evidence type="ECO:0000313" key="4">
    <source>
        <dbReference type="Proteomes" id="UP000483261"/>
    </source>
</evidence>
<feature type="region of interest" description="Disordered" evidence="1">
    <location>
        <begin position="1"/>
        <end position="147"/>
    </location>
</feature>
<comment type="caution">
    <text evidence="3">The sequence shown here is derived from an EMBL/GenBank/DDBJ whole genome shotgun (WGS) entry which is preliminary data.</text>
</comment>
<feature type="compositionally biased region" description="Pro residues" evidence="1">
    <location>
        <begin position="24"/>
        <end position="50"/>
    </location>
</feature>
<proteinExistence type="predicted"/>
<organism evidence="3 4">
    <name type="scientific">Nocardioides turkmenicus</name>
    <dbReference type="NCBI Taxonomy" id="2711220"/>
    <lineage>
        <taxon>Bacteria</taxon>
        <taxon>Bacillati</taxon>
        <taxon>Actinomycetota</taxon>
        <taxon>Actinomycetes</taxon>
        <taxon>Propionibacteriales</taxon>
        <taxon>Nocardioidaceae</taxon>
        <taxon>Nocardioides</taxon>
    </lineage>
</organism>
<dbReference type="Pfam" id="PF02557">
    <property type="entry name" value="VanY"/>
    <property type="match status" value="1"/>
</dbReference>
<dbReference type="EMBL" id="JAALAA010000014">
    <property type="protein sequence ID" value="NGN94456.1"/>
    <property type="molecule type" value="Genomic_DNA"/>
</dbReference>
<evidence type="ECO:0000313" key="3">
    <source>
        <dbReference type="EMBL" id="NGN94456.1"/>
    </source>
</evidence>
<evidence type="ECO:0000256" key="1">
    <source>
        <dbReference type="SAM" id="MobiDB-lite"/>
    </source>
</evidence>
<dbReference type="InterPro" id="IPR009045">
    <property type="entry name" value="Zn_M74/Hedgehog-like"/>
</dbReference>
<evidence type="ECO:0000259" key="2">
    <source>
        <dbReference type="Pfam" id="PF02557"/>
    </source>
</evidence>
<feature type="region of interest" description="Disordered" evidence="1">
    <location>
        <begin position="285"/>
        <end position="310"/>
    </location>
</feature>
<dbReference type="PANTHER" id="PTHR34385">
    <property type="entry name" value="D-ALANYL-D-ALANINE CARBOXYPEPTIDASE"/>
    <property type="match status" value="1"/>
</dbReference>
<feature type="domain" description="D-alanyl-D-alanine carboxypeptidase-like core" evidence="2">
    <location>
        <begin position="411"/>
        <end position="527"/>
    </location>
</feature>
<feature type="compositionally biased region" description="Low complexity" evidence="1">
    <location>
        <begin position="112"/>
        <end position="135"/>
    </location>
</feature>
<dbReference type="RefSeq" id="WP_165112173.1">
    <property type="nucleotide sequence ID" value="NZ_JAALAA010000014.1"/>
</dbReference>
<dbReference type="GO" id="GO:0006508">
    <property type="term" value="P:proteolysis"/>
    <property type="evidence" value="ECO:0007669"/>
    <property type="project" value="InterPro"/>
</dbReference>
<gene>
    <name evidence="3" type="ORF">G5C66_17135</name>
</gene>
<accession>A0A6M1R373</accession>
<reference evidence="3 4" key="1">
    <citation type="submission" date="2020-02" db="EMBL/GenBank/DDBJ databases">
        <title>Whole-genome analyses of novel actinobacteria.</title>
        <authorList>
            <person name="Sahin N."/>
        </authorList>
    </citation>
    <scope>NUCLEOTIDE SEQUENCE [LARGE SCALE GENOMIC DNA]</scope>
    <source>
        <strain evidence="3 4">KC13</strain>
    </source>
</reference>